<dbReference type="InterPro" id="IPR011989">
    <property type="entry name" value="ARM-like"/>
</dbReference>
<evidence type="ECO:0000259" key="2">
    <source>
        <dbReference type="PROSITE" id="PS50011"/>
    </source>
</evidence>
<feature type="region of interest" description="Disordered" evidence="1">
    <location>
        <begin position="594"/>
        <end position="778"/>
    </location>
</feature>
<dbReference type="GO" id="GO:0006409">
    <property type="term" value="P:tRNA export from nucleus"/>
    <property type="evidence" value="ECO:0007669"/>
    <property type="project" value="TreeGrafter"/>
</dbReference>
<dbReference type="Pfam" id="PF00069">
    <property type="entry name" value="Pkinase"/>
    <property type="match status" value="1"/>
</dbReference>
<evidence type="ECO:0000313" key="4">
    <source>
        <dbReference type="Proteomes" id="UP001239445"/>
    </source>
</evidence>
<sequence>MDFLKSAVASAIAKGPPFPYSFGDKVDLDPSIWTLYNGTRREDGSDCSIFSFDISANRSSLPLARNAVKKLRTMRHPGVIKVLDTVESDSYIYIATERLVPLRWHVKRKSLSPETAKWGLYSVAKTVKFINDEASSIHGNLKVASVFTSESGEWKLGGFEVLSNVKDDDAVIYTYGSLVPDSARYTPPELAKSGWDAAKRSPHTAVDSYQFGALIFEVFNGNFSGSDQVGQTKGVPPTMHSSYKRLTNANPKARVSVGHFLEQGQRSASFFDSPLIKLTEGVENLGVKSESEREAFLDDLDQLTDDFPEDFFKMKVLPELLKSVEFGGGGPKAFSVVMKIAAKLSNDDFDTKVTPVLIRLFGNPDRAIRVCLLDNLPLMIDRLSQKVVNDKIFPQIVTGFTDVAPVVREQTLKSVLTLITKLSDRTINGELLKYLAKTANDEQPGIRTNTTICLGKIAKNLGTSTRAKVLIAAFTRSLRDPFVHARNASLLALAVTGEYFSGEDCATRIIPSVSPLLIDKEKLIRDQAAKTIEVYLQKIRKAAAAMPDTALPPESAASGGPRMSTPQPVESSASAWAGWAISSFTNKLSAAAGEIQPSSGGTASSAAPSSKARLAPASQTASSLHRQALKSPTPSSAPLSRTSSSGGFGNTAAGESFFADPEVADDDGDAWGDMDEGTATDDLFSANEPSSLSSSTTLPKKDTSSATASSSRTASGSGSAMPFDDGAEPDFAGWLAAQAQKKNPIGGKTLPKGLAKPAGATGKSGTSSAAAKKLPLSKVKVGGTTTAAAVVTKKIDMKPKETGDDDDDGGWGDGW</sequence>
<evidence type="ECO:0000313" key="3">
    <source>
        <dbReference type="EMBL" id="KAK1760571.1"/>
    </source>
</evidence>
<feature type="region of interest" description="Disordered" evidence="1">
    <location>
        <begin position="792"/>
        <end position="815"/>
    </location>
</feature>
<dbReference type="SMART" id="SM00220">
    <property type="entry name" value="S_TKc"/>
    <property type="match status" value="1"/>
</dbReference>
<dbReference type="SUPFAM" id="SSF48371">
    <property type="entry name" value="ARM repeat"/>
    <property type="match status" value="1"/>
</dbReference>
<dbReference type="GO" id="GO:0004672">
    <property type="term" value="F:protein kinase activity"/>
    <property type="evidence" value="ECO:0007669"/>
    <property type="project" value="InterPro"/>
</dbReference>
<dbReference type="InterPro" id="IPR000719">
    <property type="entry name" value="Prot_kinase_dom"/>
</dbReference>
<feature type="region of interest" description="Disordered" evidence="1">
    <location>
        <begin position="550"/>
        <end position="571"/>
    </location>
</feature>
<feature type="domain" description="Protein kinase" evidence="2">
    <location>
        <begin position="1"/>
        <end position="271"/>
    </location>
</feature>
<reference evidence="3" key="1">
    <citation type="submission" date="2023-06" db="EMBL/GenBank/DDBJ databases">
        <title>Genome-scale phylogeny and comparative genomics of the fungal order Sordariales.</title>
        <authorList>
            <consortium name="Lawrence Berkeley National Laboratory"/>
            <person name="Hensen N."/>
            <person name="Bonometti L."/>
            <person name="Westerberg I."/>
            <person name="Brannstrom I.O."/>
            <person name="Guillou S."/>
            <person name="Cros-Aarteil S."/>
            <person name="Calhoun S."/>
            <person name="Haridas S."/>
            <person name="Kuo A."/>
            <person name="Mondo S."/>
            <person name="Pangilinan J."/>
            <person name="Riley R."/>
            <person name="Labutti K."/>
            <person name="Andreopoulos B."/>
            <person name="Lipzen A."/>
            <person name="Chen C."/>
            <person name="Yanf M."/>
            <person name="Daum C."/>
            <person name="Ng V."/>
            <person name="Clum A."/>
            <person name="Steindorff A."/>
            <person name="Ohm R."/>
            <person name="Martin F."/>
            <person name="Silar P."/>
            <person name="Natvig D."/>
            <person name="Lalanne C."/>
            <person name="Gautier V."/>
            <person name="Ament-Velasquez S.L."/>
            <person name="Kruys A."/>
            <person name="Hutchinson M.I."/>
            <person name="Powell A.J."/>
            <person name="Barry K."/>
            <person name="Miller A.N."/>
            <person name="Grigoriev I.V."/>
            <person name="Debuchy R."/>
            <person name="Gladieux P."/>
            <person name="Thoren M.H."/>
            <person name="Johannesson H."/>
        </authorList>
    </citation>
    <scope>NUCLEOTIDE SEQUENCE</scope>
    <source>
        <strain evidence="3">PSN4</strain>
    </source>
</reference>
<dbReference type="Gene3D" id="1.25.10.10">
    <property type="entry name" value="Leucine-rich Repeat Variant"/>
    <property type="match status" value="1"/>
</dbReference>
<dbReference type="InterPro" id="IPR011009">
    <property type="entry name" value="Kinase-like_dom_sf"/>
</dbReference>
<protein>
    <submittedName>
        <fullName evidence="3">Armadillo-type protein</fullName>
    </submittedName>
</protein>
<dbReference type="Proteomes" id="UP001239445">
    <property type="component" value="Unassembled WGS sequence"/>
</dbReference>
<feature type="compositionally biased region" description="Acidic residues" evidence="1">
    <location>
        <begin position="803"/>
        <end position="815"/>
    </location>
</feature>
<dbReference type="PANTHER" id="PTHR12984">
    <property type="entry name" value="SCY1-RELATED S/T PROTEIN KINASE-LIKE"/>
    <property type="match status" value="1"/>
</dbReference>
<feature type="compositionally biased region" description="Low complexity" evidence="1">
    <location>
        <begin position="689"/>
        <end position="720"/>
    </location>
</feature>
<evidence type="ECO:0000256" key="1">
    <source>
        <dbReference type="SAM" id="MobiDB-lite"/>
    </source>
</evidence>
<comment type="caution">
    <text evidence="3">The sequence shown here is derived from an EMBL/GenBank/DDBJ whole genome shotgun (WGS) entry which is preliminary data.</text>
</comment>
<dbReference type="AlphaFoldDB" id="A0AAJ0F9S7"/>
<dbReference type="InterPro" id="IPR016024">
    <property type="entry name" value="ARM-type_fold"/>
</dbReference>
<dbReference type="PANTHER" id="PTHR12984:SF3">
    <property type="entry name" value="N-TERMINAL KINASE-LIKE PROTEIN"/>
    <property type="match status" value="1"/>
</dbReference>
<dbReference type="PROSITE" id="PS50011">
    <property type="entry name" value="PROTEIN_KINASE_DOM"/>
    <property type="match status" value="1"/>
</dbReference>
<dbReference type="SUPFAM" id="SSF56112">
    <property type="entry name" value="Protein kinase-like (PK-like)"/>
    <property type="match status" value="1"/>
</dbReference>
<dbReference type="InterPro" id="IPR051177">
    <property type="entry name" value="CIK-Related_Protein"/>
</dbReference>
<dbReference type="GO" id="GO:0005737">
    <property type="term" value="C:cytoplasm"/>
    <property type="evidence" value="ECO:0007669"/>
    <property type="project" value="TreeGrafter"/>
</dbReference>
<dbReference type="Gene3D" id="1.10.510.10">
    <property type="entry name" value="Transferase(Phosphotransferase) domain 1"/>
    <property type="match status" value="1"/>
</dbReference>
<name>A0AAJ0F9S7_9PEZI</name>
<dbReference type="EMBL" id="MU839827">
    <property type="protein sequence ID" value="KAK1760571.1"/>
    <property type="molecule type" value="Genomic_DNA"/>
</dbReference>
<feature type="compositionally biased region" description="Acidic residues" evidence="1">
    <location>
        <begin position="662"/>
        <end position="679"/>
    </location>
</feature>
<feature type="compositionally biased region" description="Low complexity" evidence="1">
    <location>
        <begin position="758"/>
        <end position="778"/>
    </location>
</feature>
<feature type="compositionally biased region" description="Low complexity" evidence="1">
    <location>
        <begin position="631"/>
        <end position="645"/>
    </location>
</feature>
<proteinExistence type="predicted"/>
<dbReference type="GO" id="GO:0005524">
    <property type="term" value="F:ATP binding"/>
    <property type="evidence" value="ECO:0007669"/>
    <property type="project" value="InterPro"/>
</dbReference>
<dbReference type="Gene3D" id="3.30.200.20">
    <property type="entry name" value="Phosphorylase Kinase, domain 1"/>
    <property type="match status" value="1"/>
</dbReference>
<accession>A0AAJ0F9S7</accession>
<organism evidence="3 4">
    <name type="scientific">Echria macrotheca</name>
    <dbReference type="NCBI Taxonomy" id="438768"/>
    <lineage>
        <taxon>Eukaryota</taxon>
        <taxon>Fungi</taxon>
        <taxon>Dikarya</taxon>
        <taxon>Ascomycota</taxon>
        <taxon>Pezizomycotina</taxon>
        <taxon>Sordariomycetes</taxon>
        <taxon>Sordariomycetidae</taxon>
        <taxon>Sordariales</taxon>
        <taxon>Schizotheciaceae</taxon>
        <taxon>Echria</taxon>
    </lineage>
</organism>
<feature type="compositionally biased region" description="Low complexity" evidence="1">
    <location>
        <begin position="597"/>
        <end position="618"/>
    </location>
</feature>
<keyword evidence="4" id="KW-1185">Reference proteome</keyword>
<gene>
    <name evidence="3" type="ORF">QBC47DRAFT_367546</name>
</gene>
<feature type="compositionally biased region" description="Basic and acidic residues" evidence="1">
    <location>
        <begin position="793"/>
        <end position="802"/>
    </location>
</feature>